<evidence type="ECO:0000313" key="4">
    <source>
        <dbReference type="Proteomes" id="UP000566813"/>
    </source>
</evidence>
<evidence type="ECO:0000259" key="2">
    <source>
        <dbReference type="Pfam" id="PF12770"/>
    </source>
</evidence>
<comment type="caution">
    <text evidence="3">The sequence shown here is derived from an EMBL/GenBank/DDBJ whole genome shotgun (WGS) entry which is preliminary data.</text>
</comment>
<feature type="domain" description="CHAT" evidence="2">
    <location>
        <begin position="668"/>
        <end position="1003"/>
    </location>
</feature>
<dbReference type="EMBL" id="JACLAW010000001">
    <property type="protein sequence ID" value="MBC2664073.1"/>
    <property type="molecule type" value="Genomic_DNA"/>
</dbReference>
<dbReference type="Proteomes" id="UP000566813">
    <property type="component" value="Unassembled WGS sequence"/>
</dbReference>
<dbReference type="InterPro" id="IPR024983">
    <property type="entry name" value="CHAT_dom"/>
</dbReference>
<dbReference type="Gene3D" id="1.25.40.10">
    <property type="entry name" value="Tetratricopeptide repeat domain"/>
    <property type="match status" value="1"/>
</dbReference>
<proteinExistence type="predicted"/>
<evidence type="ECO:0000313" key="3">
    <source>
        <dbReference type="EMBL" id="MBC2664073.1"/>
    </source>
</evidence>
<reference evidence="3 4" key="1">
    <citation type="submission" date="2020-08" db="EMBL/GenBank/DDBJ databases">
        <title>The genome sequence of type strain Novosphingobium flavum NBRC 111647.</title>
        <authorList>
            <person name="Liu Y."/>
        </authorList>
    </citation>
    <scope>NUCLEOTIDE SEQUENCE [LARGE SCALE GENOMIC DNA]</scope>
    <source>
        <strain evidence="3 4">NBRC 111647</strain>
    </source>
</reference>
<accession>A0A7X1FNQ4</accession>
<name>A0A7X1FNQ4_9SPHN</name>
<dbReference type="Pfam" id="PF12770">
    <property type="entry name" value="CHAT"/>
    <property type="match status" value="1"/>
</dbReference>
<sequence>MAAAGAVPLQAAEGQAPSLADSFRIGNRGQVCEAQGISAAAGRRSVYDRRWALLCREVARPVGMAAFVRDGSRPAPGTGLGEELDCTGPAAPGPLGAQAQSCRGRTSGLAYRSYVRTASRGTWVVEGLEAYDSALQLALASLAEDRLVPGEVTAASLGSGGGNAFFQAKAGLADADSLIGQGYRRNAAGAYAESAQLFSAVAGEVGAGTADSAARRHERIINQALQLSNLGQFDQAAKLFGEAHAMPGIDPVQARLARNFEAIDALNRRDLAAVPEILARPMPSSAAGITAGDGAVTIDAATAQGLGTGTAADMATIMGVTVKLTPAERAEIADAQADAIAGTAQRMAGRSAEARSLLTKAEARAAAVRDGRVISVTRLRAQILSEIGESNEAAGDLGAAERLYREAEALVATQYPDSASVGTARARLAGFLIRHGRTDEARGLYRGLVSSTIGSRDALVGVSNLIRPWFDHLVSGGATSPQDLSDLLLASQLVERPGAAETLSQLARELEGGSDEASALFRRSLATSRDLERNRVQQARLSGLNLDRTALAGEQAALAAEQARLEAAQVQLASALSAFPRYRAVARGYVTLDELHKTLRPGEAYLKLVTLGERTYAVLVTPTGGRGWRIGKSSAELADLVSTLRDSISVTVNGVRSTYPFDLAADAALSDALLGPVRGDLAGTSHLVFEPDGAMLQLPLNLLLADSAGVDAYNQRVAAGGDEFDMRGIGWLGRKTAVSTALSAASFRDARAAPPSHAGKLYLGLGQNQPLGAVSQVPTVRGAAQATGFETGCDWPVATWNQPVSAAELTEAAGLFGSGRSALLTGAAFTDSAVEQRSDLSDYRVVHFATHGLVTAPRAGCPARPALLTSFGGGDSDGLLRFDEIFALKLDADLVILSACDTAGGASLEATREAGVSSGGGQALDGLVRAFIAAGGRQVIASHWPAPDDFRATERLIGGFFAGQGAGAGESVAGALQRSQVALMDDADTSHPFYWAGFAIIGDGERPLQAR</sequence>
<keyword evidence="4" id="KW-1185">Reference proteome</keyword>
<protein>
    <submittedName>
        <fullName evidence="3">CHAT domain-containing protein</fullName>
    </submittedName>
</protein>
<gene>
    <name evidence="3" type="ORF">H7F51_00925</name>
</gene>
<dbReference type="AlphaFoldDB" id="A0A7X1FNQ4"/>
<feature type="coiled-coil region" evidence="1">
    <location>
        <begin position="551"/>
        <end position="578"/>
    </location>
</feature>
<dbReference type="InterPro" id="IPR011990">
    <property type="entry name" value="TPR-like_helical_dom_sf"/>
</dbReference>
<evidence type="ECO:0000256" key="1">
    <source>
        <dbReference type="SAM" id="Coils"/>
    </source>
</evidence>
<dbReference type="SUPFAM" id="SSF48452">
    <property type="entry name" value="TPR-like"/>
    <property type="match status" value="1"/>
</dbReference>
<keyword evidence="1" id="KW-0175">Coiled coil</keyword>
<organism evidence="3 4">
    <name type="scientific">Novosphingobium flavum</name>
    <dbReference type="NCBI Taxonomy" id="1778672"/>
    <lineage>
        <taxon>Bacteria</taxon>
        <taxon>Pseudomonadati</taxon>
        <taxon>Pseudomonadota</taxon>
        <taxon>Alphaproteobacteria</taxon>
        <taxon>Sphingomonadales</taxon>
        <taxon>Sphingomonadaceae</taxon>
        <taxon>Novosphingobium</taxon>
    </lineage>
</organism>